<name>A0ABN2AXP9_9ACTN</name>
<accession>A0ABN2AXP9</accession>
<feature type="transmembrane region" description="Helical" evidence="2">
    <location>
        <begin position="117"/>
        <end position="139"/>
    </location>
</feature>
<evidence type="ECO:0000256" key="1">
    <source>
        <dbReference type="SAM" id="MobiDB-lite"/>
    </source>
</evidence>
<evidence type="ECO:0000313" key="3">
    <source>
        <dbReference type="EMBL" id="GAA1529411.1"/>
    </source>
</evidence>
<protein>
    <submittedName>
        <fullName evidence="3">Uncharacterized protein</fullName>
    </submittedName>
</protein>
<dbReference type="RefSeq" id="WP_141004113.1">
    <property type="nucleotide sequence ID" value="NZ_BAAAOR010000026.1"/>
</dbReference>
<keyword evidence="2" id="KW-1133">Transmembrane helix</keyword>
<feature type="region of interest" description="Disordered" evidence="1">
    <location>
        <begin position="217"/>
        <end position="249"/>
    </location>
</feature>
<gene>
    <name evidence="3" type="ORF">GCM10009788_36070</name>
</gene>
<keyword evidence="4" id="KW-1185">Reference proteome</keyword>
<sequence>MAGELWHLDRAGRRHEIEISDAGLGKRLVWRVDGEQIAERRTHDERVQLTPEEDGGGAVFVRLPRFLGPARRVTWLEEPAELAGAGVVPGGVDFRPEPGSRADRRERRMLHHPRLHTFLETGGAVLGVLLSLLVAWLLARVVIAIPWPDIPWPSIPWPDIRLPRIPWPDIDLPTIPWPDLALPAWLRWLLDNAKYVVPVIVAFAVARAEVRRRRRQEQLRRQAANGTENATENATANGGQEEGDSAPAP</sequence>
<proteinExistence type="predicted"/>
<feature type="compositionally biased region" description="Low complexity" evidence="1">
    <location>
        <begin position="221"/>
        <end position="239"/>
    </location>
</feature>
<feature type="transmembrane region" description="Helical" evidence="2">
    <location>
        <begin position="193"/>
        <end position="210"/>
    </location>
</feature>
<dbReference type="Proteomes" id="UP001500842">
    <property type="component" value="Unassembled WGS sequence"/>
</dbReference>
<dbReference type="EMBL" id="BAAAOR010000026">
    <property type="protein sequence ID" value="GAA1529411.1"/>
    <property type="molecule type" value="Genomic_DNA"/>
</dbReference>
<reference evidence="3 4" key="1">
    <citation type="journal article" date="2019" name="Int. J. Syst. Evol. Microbiol.">
        <title>The Global Catalogue of Microorganisms (GCM) 10K type strain sequencing project: providing services to taxonomists for standard genome sequencing and annotation.</title>
        <authorList>
            <consortium name="The Broad Institute Genomics Platform"/>
            <consortium name="The Broad Institute Genome Sequencing Center for Infectious Disease"/>
            <person name="Wu L."/>
            <person name="Ma J."/>
        </authorList>
    </citation>
    <scope>NUCLEOTIDE SEQUENCE [LARGE SCALE GENOMIC DNA]</scope>
    <source>
        <strain evidence="3 4">JCM 14942</strain>
    </source>
</reference>
<keyword evidence="2" id="KW-0812">Transmembrane</keyword>
<comment type="caution">
    <text evidence="3">The sequence shown here is derived from an EMBL/GenBank/DDBJ whole genome shotgun (WGS) entry which is preliminary data.</text>
</comment>
<evidence type="ECO:0000256" key="2">
    <source>
        <dbReference type="SAM" id="Phobius"/>
    </source>
</evidence>
<keyword evidence="2" id="KW-0472">Membrane</keyword>
<organism evidence="3 4">
    <name type="scientific">Nocardioides humi</name>
    <dbReference type="NCBI Taxonomy" id="449461"/>
    <lineage>
        <taxon>Bacteria</taxon>
        <taxon>Bacillati</taxon>
        <taxon>Actinomycetota</taxon>
        <taxon>Actinomycetes</taxon>
        <taxon>Propionibacteriales</taxon>
        <taxon>Nocardioidaceae</taxon>
        <taxon>Nocardioides</taxon>
    </lineage>
</organism>
<evidence type="ECO:0000313" key="4">
    <source>
        <dbReference type="Proteomes" id="UP001500842"/>
    </source>
</evidence>